<name>A0AAN7H4J9_9PEZI</name>
<dbReference type="EMBL" id="MU860351">
    <property type="protein sequence ID" value="KAK4234586.1"/>
    <property type="molecule type" value="Genomic_DNA"/>
</dbReference>
<dbReference type="PANTHER" id="PTHR42085:SF1">
    <property type="entry name" value="F-BOX DOMAIN-CONTAINING PROTEIN"/>
    <property type="match status" value="1"/>
</dbReference>
<evidence type="ECO:0000313" key="2">
    <source>
        <dbReference type="EMBL" id="KAK4234586.1"/>
    </source>
</evidence>
<comment type="caution">
    <text evidence="2">The sequence shown here is derived from an EMBL/GenBank/DDBJ whole genome shotgun (WGS) entry which is preliminary data.</text>
</comment>
<dbReference type="Proteomes" id="UP001303760">
    <property type="component" value="Unassembled WGS sequence"/>
</dbReference>
<evidence type="ECO:0000256" key="1">
    <source>
        <dbReference type="SAM" id="MobiDB-lite"/>
    </source>
</evidence>
<dbReference type="InterPro" id="IPR038883">
    <property type="entry name" value="AN11006-like"/>
</dbReference>
<protein>
    <recommendedName>
        <fullName evidence="4">F-box domain-containing protein</fullName>
    </recommendedName>
</protein>
<gene>
    <name evidence="2" type="ORF">C8A03DRAFT_37632</name>
</gene>
<accession>A0AAN7H4J9</accession>
<organism evidence="2 3">
    <name type="scientific">Achaetomium macrosporum</name>
    <dbReference type="NCBI Taxonomy" id="79813"/>
    <lineage>
        <taxon>Eukaryota</taxon>
        <taxon>Fungi</taxon>
        <taxon>Dikarya</taxon>
        <taxon>Ascomycota</taxon>
        <taxon>Pezizomycotina</taxon>
        <taxon>Sordariomycetes</taxon>
        <taxon>Sordariomycetidae</taxon>
        <taxon>Sordariales</taxon>
        <taxon>Chaetomiaceae</taxon>
        <taxon>Achaetomium</taxon>
    </lineage>
</organism>
<evidence type="ECO:0000313" key="3">
    <source>
        <dbReference type="Proteomes" id="UP001303760"/>
    </source>
</evidence>
<evidence type="ECO:0008006" key="4">
    <source>
        <dbReference type="Google" id="ProtNLM"/>
    </source>
</evidence>
<reference evidence="2" key="1">
    <citation type="journal article" date="2023" name="Mol. Phylogenet. Evol.">
        <title>Genome-scale phylogeny and comparative genomics of the fungal order Sordariales.</title>
        <authorList>
            <person name="Hensen N."/>
            <person name="Bonometti L."/>
            <person name="Westerberg I."/>
            <person name="Brannstrom I.O."/>
            <person name="Guillou S."/>
            <person name="Cros-Aarteil S."/>
            <person name="Calhoun S."/>
            <person name="Haridas S."/>
            <person name="Kuo A."/>
            <person name="Mondo S."/>
            <person name="Pangilinan J."/>
            <person name="Riley R."/>
            <person name="LaButti K."/>
            <person name="Andreopoulos B."/>
            <person name="Lipzen A."/>
            <person name="Chen C."/>
            <person name="Yan M."/>
            <person name="Daum C."/>
            <person name="Ng V."/>
            <person name="Clum A."/>
            <person name="Steindorff A."/>
            <person name="Ohm R.A."/>
            <person name="Martin F."/>
            <person name="Silar P."/>
            <person name="Natvig D.O."/>
            <person name="Lalanne C."/>
            <person name="Gautier V."/>
            <person name="Ament-Velasquez S.L."/>
            <person name="Kruys A."/>
            <person name="Hutchinson M.I."/>
            <person name="Powell A.J."/>
            <person name="Barry K."/>
            <person name="Miller A.N."/>
            <person name="Grigoriev I.V."/>
            <person name="Debuchy R."/>
            <person name="Gladieux P."/>
            <person name="Hiltunen Thoren M."/>
            <person name="Johannesson H."/>
        </authorList>
    </citation>
    <scope>NUCLEOTIDE SEQUENCE</scope>
    <source>
        <strain evidence="2">CBS 532.94</strain>
    </source>
</reference>
<keyword evidence="3" id="KW-1185">Reference proteome</keyword>
<reference evidence="2" key="2">
    <citation type="submission" date="2023-05" db="EMBL/GenBank/DDBJ databases">
        <authorList>
            <consortium name="Lawrence Berkeley National Laboratory"/>
            <person name="Steindorff A."/>
            <person name="Hensen N."/>
            <person name="Bonometti L."/>
            <person name="Westerberg I."/>
            <person name="Brannstrom I.O."/>
            <person name="Guillou S."/>
            <person name="Cros-Aarteil S."/>
            <person name="Calhoun S."/>
            <person name="Haridas S."/>
            <person name="Kuo A."/>
            <person name="Mondo S."/>
            <person name="Pangilinan J."/>
            <person name="Riley R."/>
            <person name="Labutti K."/>
            <person name="Andreopoulos B."/>
            <person name="Lipzen A."/>
            <person name="Chen C."/>
            <person name="Yanf M."/>
            <person name="Daum C."/>
            <person name="Ng V."/>
            <person name="Clum A."/>
            <person name="Ohm R."/>
            <person name="Martin F."/>
            <person name="Silar P."/>
            <person name="Natvig D."/>
            <person name="Lalanne C."/>
            <person name="Gautier V."/>
            <person name="Ament-Velasquez S.L."/>
            <person name="Kruys A."/>
            <person name="Hutchinson M.I."/>
            <person name="Powell A.J."/>
            <person name="Barry K."/>
            <person name="Miller A.N."/>
            <person name="Grigoriev I.V."/>
            <person name="Debuchy R."/>
            <person name="Gladieux P."/>
            <person name="Thoren M.H."/>
            <person name="Johannesson H."/>
        </authorList>
    </citation>
    <scope>NUCLEOTIDE SEQUENCE</scope>
    <source>
        <strain evidence="2">CBS 532.94</strain>
    </source>
</reference>
<dbReference type="AlphaFoldDB" id="A0AAN7H4J9"/>
<proteinExistence type="predicted"/>
<feature type="region of interest" description="Disordered" evidence="1">
    <location>
        <begin position="615"/>
        <end position="643"/>
    </location>
</feature>
<dbReference type="PANTHER" id="PTHR42085">
    <property type="entry name" value="F-BOX DOMAIN-CONTAINING PROTEIN"/>
    <property type="match status" value="1"/>
</dbReference>
<sequence>MTNSLLGLPADLRRRIYLHTGVARLDGRPWTYFLDGSTQPVSEYDRPSTRARSVLEWMLGITQPASDVDETHTPRNFAGLLRSCRALYVETAALLYSANRFVIFYSHLGGSFDRLRALSPTSLASLTSLKIVLNETCCESSCTNSWCDSHGLEHHDCQWPAKHQCAKKRGGQHRRPLLDSVPGPDSTAFTSAKQEIQVMMGEWSRTVAHISPQIGIGRLELSFICDVDPEHPYALEAARLALAPVSLLPRLRECHVRLSKSSSYPLQQMAQEAVLQACGRASPARLGPVHPRTTSALTNLPRELRIRILEYTDLITPWKEVTWSRQHRGYQVVRALCASSSFPCPPENHHGCRLSRCKPRRSSVPPAGGCFCRRQHSAFSSSVCHCWAPPTNLFLICRTLCRDAQFVFFSRNRFIIHDFHAWQPWDLPAEQLEPPDSRETASTTSTASYPFERLAVSEFLREVVPIHCLPYLRFLELVFPPYVPHGWPHREHPATLDWVATVDWVRGRVNAPALTVRLVMADFGAGRFTGRRAMTKEQADDILRGYSCIISPLKPLVRGEGDGGGGLAGFYVQLAHPARWTLDVLRRAQLDNGFLARLHQKLVVWAVGYLRGPGSNTPLDHPNRPEPSKSTWQRWYEVDPDSG</sequence>